<dbReference type="PANTHER" id="PTHR46796">
    <property type="entry name" value="HTH-TYPE TRANSCRIPTIONAL ACTIVATOR RHAS-RELATED"/>
    <property type="match status" value="1"/>
</dbReference>
<organism evidence="5 6">
    <name type="scientific">Polaromonas aquatica</name>
    <dbReference type="NCBI Taxonomy" id="332657"/>
    <lineage>
        <taxon>Bacteria</taxon>
        <taxon>Pseudomonadati</taxon>
        <taxon>Pseudomonadota</taxon>
        <taxon>Betaproteobacteria</taxon>
        <taxon>Burkholderiales</taxon>
        <taxon>Comamonadaceae</taxon>
        <taxon>Polaromonas</taxon>
    </lineage>
</organism>
<dbReference type="Proteomes" id="UP001596270">
    <property type="component" value="Unassembled WGS sequence"/>
</dbReference>
<evidence type="ECO:0000256" key="2">
    <source>
        <dbReference type="ARBA" id="ARBA00023125"/>
    </source>
</evidence>
<keyword evidence="3" id="KW-0804">Transcription</keyword>
<accession>A0ABW1TYQ1</accession>
<dbReference type="Gene3D" id="2.60.120.10">
    <property type="entry name" value="Jelly Rolls"/>
    <property type="match status" value="1"/>
</dbReference>
<protein>
    <submittedName>
        <fullName evidence="5">AraC family transcriptional regulator</fullName>
    </submittedName>
</protein>
<keyword evidence="2" id="KW-0238">DNA-binding</keyword>
<dbReference type="Pfam" id="PF02311">
    <property type="entry name" value="AraC_binding"/>
    <property type="match status" value="1"/>
</dbReference>
<evidence type="ECO:0000259" key="4">
    <source>
        <dbReference type="PROSITE" id="PS01124"/>
    </source>
</evidence>
<dbReference type="Gene3D" id="1.10.10.60">
    <property type="entry name" value="Homeodomain-like"/>
    <property type="match status" value="1"/>
</dbReference>
<feature type="domain" description="HTH araC/xylS-type" evidence="4">
    <location>
        <begin position="146"/>
        <end position="231"/>
    </location>
</feature>
<dbReference type="Pfam" id="PF12833">
    <property type="entry name" value="HTH_18"/>
    <property type="match status" value="1"/>
</dbReference>
<evidence type="ECO:0000313" key="6">
    <source>
        <dbReference type="Proteomes" id="UP001596270"/>
    </source>
</evidence>
<keyword evidence="6" id="KW-1185">Reference proteome</keyword>
<dbReference type="InterPro" id="IPR011051">
    <property type="entry name" value="RmlC_Cupin_sf"/>
</dbReference>
<dbReference type="SMART" id="SM00342">
    <property type="entry name" value="HTH_ARAC"/>
    <property type="match status" value="1"/>
</dbReference>
<name>A0ABW1TYQ1_9BURK</name>
<dbReference type="InterPro" id="IPR003313">
    <property type="entry name" value="AraC-bd"/>
</dbReference>
<comment type="caution">
    <text evidence="5">The sequence shown here is derived from an EMBL/GenBank/DDBJ whole genome shotgun (WGS) entry which is preliminary data.</text>
</comment>
<evidence type="ECO:0000256" key="3">
    <source>
        <dbReference type="ARBA" id="ARBA00023163"/>
    </source>
</evidence>
<reference evidence="6" key="1">
    <citation type="journal article" date="2019" name="Int. J. Syst. Evol. Microbiol.">
        <title>The Global Catalogue of Microorganisms (GCM) 10K type strain sequencing project: providing services to taxonomists for standard genome sequencing and annotation.</title>
        <authorList>
            <consortium name="The Broad Institute Genomics Platform"/>
            <consortium name="The Broad Institute Genome Sequencing Center for Infectious Disease"/>
            <person name="Wu L."/>
            <person name="Ma J."/>
        </authorList>
    </citation>
    <scope>NUCLEOTIDE SEQUENCE [LARGE SCALE GENOMIC DNA]</scope>
    <source>
        <strain evidence="6">CCUG 39402</strain>
    </source>
</reference>
<dbReference type="InterPro" id="IPR014710">
    <property type="entry name" value="RmlC-like_jellyroll"/>
</dbReference>
<dbReference type="InterPro" id="IPR018060">
    <property type="entry name" value="HTH_AraC"/>
</dbReference>
<dbReference type="InterPro" id="IPR050204">
    <property type="entry name" value="AraC_XylS_family_regulators"/>
</dbReference>
<proteinExistence type="predicted"/>
<evidence type="ECO:0000256" key="1">
    <source>
        <dbReference type="ARBA" id="ARBA00023015"/>
    </source>
</evidence>
<dbReference type="PANTHER" id="PTHR46796:SF10">
    <property type="entry name" value="TRANSCRIPTIONAL ACTIVATOR FEAR"/>
    <property type="match status" value="1"/>
</dbReference>
<evidence type="ECO:0000313" key="5">
    <source>
        <dbReference type="EMBL" id="MFC6282759.1"/>
    </source>
</evidence>
<sequence>MDTTRQALPASLSLRRYGASHGSHAHDHFQVLLGLEGTLEIEVQGHGQLIAAGDGCVIAPGEHHDFESRLGSRCLVLDTTQADWARCAGIPAKTTQVLALGNYLAEALRQRSSLALHHGPALLLEAWQPLRPTPPALRHQRPIAWAQLTAWTQQRLHERLTVAQLAAQVFLSPTQFAVRCRQETGLSVMQWLRRQRLLLAVQLRSHGMSVAETAQHCGYQSPSALTAALRRQPVGRALPQLNQ</sequence>
<dbReference type="EMBL" id="JBHSRS010000080">
    <property type="protein sequence ID" value="MFC6282759.1"/>
    <property type="molecule type" value="Genomic_DNA"/>
</dbReference>
<gene>
    <name evidence="5" type="ORF">ACFQND_16150</name>
</gene>
<dbReference type="PROSITE" id="PS01124">
    <property type="entry name" value="HTH_ARAC_FAMILY_2"/>
    <property type="match status" value="1"/>
</dbReference>
<keyword evidence="1" id="KW-0805">Transcription regulation</keyword>
<dbReference type="RefSeq" id="WP_371439280.1">
    <property type="nucleotide sequence ID" value="NZ_JBHSRS010000080.1"/>
</dbReference>
<dbReference type="SUPFAM" id="SSF51182">
    <property type="entry name" value="RmlC-like cupins"/>
    <property type="match status" value="1"/>
</dbReference>